<feature type="region of interest" description="Disordered" evidence="4">
    <location>
        <begin position="251"/>
        <end position="270"/>
    </location>
</feature>
<feature type="domain" description="Phosphoprotein P soyouz module" evidence="5">
    <location>
        <begin position="5"/>
        <end position="50"/>
    </location>
</feature>
<name>A0A346NTM1_9MONO</name>
<feature type="compositionally biased region" description="Polar residues" evidence="4">
    <location>
        <begin position="177"/>
        <end position="196"/>
    </location>
</feature>
<evidence type="ECO:0000256" key="2">
    <source>
        <dbReference type="ARBA" id="ARBA00022553"/>
    </source>
</evidence>
<feature type="region of interest" description="Disordered" evidence="4">
    <location>
        <begin position="60"/>
        <end position="210"/>
    </location>
</feature>
<dbReference type="Pfam" id="PF03210">
    <property type="entry name" value="Paramyx_P_V_C"/>
    <property type="match status" value="1"/>
</dbReference>
<accession>A0A346NTM1</accession>
<evidence type="ECO:0000256" key="1">
    <source>
        <dbReference type="ARBA" id="ARBA00020572"/>
    </source>
</evidence>
<evidence type="ECO:0000256" key="3">
    <source>
        <dbReference type="ARBA" id="ARBA00022953"/>
    </source>
</evidence>
<keyword evidence="3" id="KW-0693">Viral RNA replication</keyword>
<evidence type="ECO:0000256" key="4">
    <source>
        <dbReference type="SAM" id="MobiDB-lite"/>
    </source>
</evidence>
<sequence>MSRVDKLSASVDNGLAIAEFIQENRSSIQSTYGRSSIGEPTIANRAKAWELYIDRTNSRNAGHEGKLKSINELPEGKGSETTRVAETSEIEQSPKNQNSSSGDGSGDFNFRFPGDSSESDIGVWSKNSSDLSDVEGRSISISEGEAEPETSNDVPSQVNESSRDHAREGADQADEQVVSSNDQETTTIIENPSKESIASIMEESGPMPKRRLKNASRIKETVDAIPADTPIVKKTTGENIQLQKKTDKLELSAGATQSAHPSPQIQSSTNADVDTAQDHVHYAKMTEESHPLSKTDTNQIALEKKLDKILENQEKILKKLEVLSEVKEEVNAIKKTLSNQSLALSTIENYIGEMMVIIPKSGVPEDENNHKITKNPDLRPVIGRDSTRGKKEVIRPMTDRERIDIDEDFYNIPVVDEKYFVKPINKQENNAANFVPKEDKTSYRIIRDIIRKEVKDPEARDAVIKLFNDSIGKVPINEIYDGIRMLVYTDILDHLEK</sequence>
<reference evidence="6 7" key="1">
    <citation type="journal article" date="2018" name="Sci. Rep.">
        <title>Isolation and characterization of novel bat paramyxovirus B16-40 potentially belonging to the proposed genus Shaanvirus.</title>
        <authorList>
            <person name="Noh J.Y."/>
            <person name="Jeong D.G."/>
            <person name="Yoon S.W."/>
            <person name="Kim J.H."/>
            <person name="Choi Y.G."/>
            <person name="Kang S.Y."/>
            <person name="Kim H.K."/>
        </authorList>
    </citation>
    <scope>NUCLEOTIDE SEQUENCE [LARGE SCALE GENOMIC DNA]</scope>
    <source>
        <strain evidence="6">Bat-ParaV/B16-40</strain>
    </source>
</reference>
<feature type="compositionally biased region" description="Polar residues" evidence="4">
    <location>
        <begin position="254"/>
        <end position="270"/>
    </location>
</feature>
<keyword evidence="7" id="KW-1185">Reference proteome</keyword>
<feature type="compositionally biased region" description="Basic and acidic residues" evidence="4">
    <location>
        <begin position="60"/>
        <end position="80"/>
    </location>
</feature>
<dbReference type="Proteomes" id="UP000502241">
    <property type="component" value="Segment"/>
</dbReference>
<gene>
    <name evidence="6" type="primary">P</name>
</gene>
<dbReference type="EMBL" id="MG230624">
    <property type="protein sequence ID" value="AXR70614.1"/>
    <property type="molecule type" value="Viral_cRNA"/>
</dbReference>
<dbReference type="InterPro" id="IPR004897">
    <property type="entry name" value="P/V_Pprotein_paramyxoviral"/>
</dbReference>
<organism evidence="6 7">
    <name type="scientific">Shaan virus</name>
    <dbReference type="NCBI Taxonomy" id="2848072"/>
    <lineage>
        <taxon>Viruses</taxon>
        <taxon>Riboviria</taxon>
        <taxon>Orthornavirae</taxon>
        <taxon>Negarnaviricota</taxon>
        <taxon>Haploviricotina</taxon>
        <taxon>Monjiviricetes</taxon>
        <taxon>Mononegavirales</taxon>
        <taxon>Paramyxoviridae</taxon>
        <taxon>Orthoparamyxovirinae</taxon>
        <taxon>Parajeilongvirus</taxon>
        <taxon>Parajeilongvirus miniopteri</taxon>
        <taxon>Jeilongvirus miniopteri</taxon>
    </lineage>
</organism>
<proteinExistence type="predicted"/>
<feature type="compositionally biased region" description="Polar residues" evidence="4">
    <location>
        <begin position="81"/>
        <end position="98"/>
    </location>
</feature>
<dbReference type="Gene3D" id="6.10.250.2490">
    <property type="match status" value="1"/>
</dbReference>
<dbReference type="Pfam" id="PF14313">
    <property type="entry name" value="Soyouz_module"/>
    <property type="match status" value="1"/>
</dbReference>
<protein>
    <recommendedName>
        <fullName evidence="1">Phosphoprotein</fullName>
    </recommendedName>
</protein>
<feature type="compositionally biased region" description="Basic and acidic residues" evidence="4">
    <location>
        <begin position="161"/>
        <end position="170"/>
    </location>
</feature>
<dbReference type="Gene3D" id="1.20.5.110">
    <property type="match status" value="1"/>
</dbReference>
<keyword evidence="2" id="KW-0597">Phosphoprotein</keyword>
<evidence type="ECO:0000259" key="5">
    <source>
        <dbReference type="Pfam" id="PF14313"/>
    </source>
</evidence>
<dbReference type="InterPro" id="IPR025909">
    <property type="entry name" value="Soyouz_module"/>
</dbReference>
<evidence type="ECO:0000313" key="7">
    <source>
        <dbReference type="Proteomes" id="UP000502241"/>
    </source>
</evidence>
<feature type="compositionally biased region" description="Polar residues" evidence="4">
    <location>
        <begin position="151"/>
        <end position="160"/>
    </location>
</feature>
<evidence type="ECO:0000313" key="6">
    <source>
        <dbReference type="EMBL" id="AXR70614.1"/>
    </source>
</evidence>